<dbReference type="SUPFAM" id="SSF52540">
    <property type="entry name" value="P-loop containing nucleoside triphosphate hydrolases"/>
    <property type="match status" value="1"/>
</dbReference>
<keyword evidence="4" id="KW-0496">Mitochondrion</keyword>
<evidence type="ECO:0000256" key="3">
    <source>
        <dbReference type="ARBA" id="ARBA00022840"/>
    </source>
</evidence>
<keyword evidence="8" id="KW-1185">Reference proteome</keyword>
<comment type="caution">
    <text evidence="7">The sequence shown here is derived from an EMBL/GenBank/DDBJ whole genome shotgun (WGS) entry which is preliminary data.</text>
</comment>
<evidence type="ECO:0000256" key="4">
    <source>
        <dbReference type="ARBA" id="ARBA00023128"/>
    </source>
</evidence>
<evidence type="ECO:0000313" key="7">
    <source>
        <dbReference type="EMBL" id="KAF3516884.1"/>
    </source>
</evidence>
<evidence type="ECO:0000256" key="2">
    <source>
        <dbReference type="ARBA" id="ARBA00022741"/>
    </source>
</evidence>
<sequence length="164" mass="18391">MKPEFMALWDGFSTNPNVRVMVLAATNRPSELDEAILRRLPQVFEIGMPNRKEKAEILKVALKGEWDIFELCKKAAYFPIREILEEEGKGRPCPVHRPLSQLDLEKVLATSKKTQVAAGDYCGLRGLREPDEVEAAISGISKLLVSQFINLQSGSQDKTIHICL</sequence>
<accession>A0ABQ7ARV4</accession>
<protein>
    <recommendedName>
        <fullName evidence="6">ATPase AAA-type core domain-containing protein</fullName>
    </recommendedName>
</protein>
<evidence type="ECO:0000259" key="6">
    <source>
        <dbReference type="Pfam" id="PF00004"/>
    </source>
</evidence>
<organism evidence="7 8">
    <name type="scientific">Brassica cretica</name>
    <name type="common">Mustard</name>
    <dbReference type="NCBI Taxonomy" id="69181"/>
    <lineage>
        <taxon>Eukaryota</taxon>
        <taxon>Viridiplantae</taxon>
        <taxon>Streptophyta</taxon>
        <taxon>Embryophyta</taxon>
        <taxon>Tracheophyta</taxon>
        <taxon>Spermatophyta</taxon>
        <taxon>Magnoliopsida</taxon>
        <taxon>eudicotyledons</taxon>
        <taxon>Gunneridae</taxon>
        <taxon>Pentapetalae</taxon>
        <taxon>rosids</taxon>
        <taxon>malvids</taxon>
        <taxon>Brassicales</taxon>
        <taxon>Brassicaceae</taxon>
        <taxon>Brassiceae</taxon>
        <taxon>Brassica</taxon>
    </lineage>
</organism>
<evidence type="ECO:0000256" key="5">
    <source>
        <dbReference type="RuleBase" id="RU003651"/>
    </source>
</evidence>
<comment type="subcellular location">
    <subcellularLocation>
        <location evidence="1">Mitochondrion</location>
    </subcellularLocation>
</comment>
<dbReference type="PANTHER" id="PTHR45644:SF3">
    <property type="entry name" value="FI08533P-RELATED"/>
    <property type="match status" value="1"/>
</dbReference>
<dbReference type="PROSITE" id="PS00674">
    <property type="entry name" value="AAA"/>
    <property type="match status" value="1"/>
</dbReference>
<dbReference type="InterPro" id="IPR051701">
    <property type="entry name" value="Mito_OM_Translocase_MSP1"/>
</dbReference>
<keyword evidence="2 5" id="KW-0547">Nucleotide-binding</keyword>
<keyword evidence="3 5" id="KW-0067">ATP-binding</keyword>
<dbReference type="InterPro" id="IPR027417">
    <property type="entry name" value="P-loop_NTPase"/>
</dbReference>
<dbReference type="Gene3D" id="1.10.8.60">
    <property type="match status" value="1"/>
</dbReference>
<feature type="domain" description="ATPase AAA-type core" evidence="6">
    <location>
        <begin position="4"/>
        <end position="47"/>
    </location>
</feature>
<comment type="similarity">
    <text evidence="5">Belongs to the AAA ATPase family.</text>
</comment>
<gene>
    <name evidence="7" type="ORF">DY000_02059868</name>
</gene>
<evidence type="ECO:0000256" key="1">
    <source>
        <dbReference type="ARBA" id="ARBA00004173"/>
    </source>
</evidence>
<dbReference type="Gene3D" id="3.40.50.300">
    <property type="entry name" value="P-loop containing nucleotide triphosphate hydrolases"/>
    <property type="match status" value="1"/>
</dbReference>
<dbReference type="InterPro" id="IPR003960">
    <property type="entry name" value="ATPase_AAA_CS"/>
</dbReference>
<dbReference type="Proteomes" id="UP000266723">
    <property type="component" value="Unassembled WGS sequence"/>
</dbReference>
<dbReference type="PANTHER" id="PTHR45644">
    <property type="entry name" value="AAA ATPASE, PUTATIVE (AFU_ORTHOLOGUE AFUA_2G12920)-RELATED-RELATED"/>
    <property type="match status" value="1"/>
</dbReference>
<proteinExistence type="inferred from homology"/>
<dbReference type="InterPro" id="IPR003959">
    <property type="entry name" value="ATPase_AAA_core"/>
</dbReference>
<reference evidence="7 8" key="1">
    <citation type="journal article" date="2020" name="BMC Genomics">
        <title>Intraspecific diversification of the crop wild relative Brassica cretica Lam. using demographic model selection.</title>
        <authorList>
            <person name="Kioukis A."/>
            <person name="Michalopoulou V.A."/>
            <person name="Briers L."/>
            <person name="Pirintsos S."/>
            <person name="Studholme D.J."/>
            <person name="Pavlidis P."/>
            <person name="Sarris P.F."/>
        </authorList>
    </citation>
    <scope>NUCLEOTIDE SEQUENCE [LARGE SCALE GENOMIC DNA]</scope>
    <source>
        <strain evidence="8">cv. PFS-1207/04</strain>
    </source>
</reference>
<evidence type="ECO:0000313" key="8">
    <source>
        <dbReference type="Proteomes" id="UP000266723"/>
    </source>
</evidence>
<name>A0ABQ7ARV4_BRACR</name>
<dbReference type="Pfam" id="PF00004">
    <property type="entry name" value="AAA"/>
    <property type="match status" value="1"/>
</dbReference>
<dbReference type="EMBL" id="QGKV02001556">
    <property type="protein sequence ID" value="KAF3516884.1"/>
    <property type="molecule type" value="Genomic_DNA"/>
</dbReference>